<feature type="region of interest" description="Disordered" evidence="1">
    <location>
        <begin position="137"/>
        <end position="160"/>
    </location>
</feature>
<dbReference type="RefSeq" id="WP_170991101.1">
    <property type="nucleotide sequence ID" value="NZ_SZQA01000026.1"/>
</dbReference>
<feature type="compositionally biased region" description="Low complexity" evidence="1">
    <location>
        <begin position="316"/>
        <end position="325"/>
    </location>
</feature>
<evidence type="ECO:0000256" key="1">
    <source>
        <dbReference type="SAM" id="MobiDB-lite"/>
    </source>
</evidence>
<feature type="compositionally biased region" description="Low complexity" evidence="1">
    <location>
        <begin position="280"/>
        <end position="294"/>
    </location>
</feature>
<dbReference type="Proteomes" id="UP000308705">
    <property type="component" value="Unassembled WGS sequence"/>
</dbReference>
<feature type="compositionally biased region" description="Polar residues" evidence="1">
    <location>
        <begin position="251"/>
        <end position="273"/>
    </location>
</feature>
<feature type="compositionally biased region" description="Pro residues" evidence="1">
    <location>
        <begin position="332"/>
        <end position="354"/>
    </location>
</feature>
<gene>
    <name evidence="2" type="ORF">FDA94_24625</name>
</gene>
<feature type="compositionally biased region" description="Polar residues" evidence="1">
    <location>
        <begin position="409"/>
        <end position="421"/>
    </location>
</feature>
<evidence type="ECO:0000313" key="2">
    <source>
        <dbReference type="EMBL" id="TKK85585.1"/>
    </source>
</evidence>
<sequence>MTAVILGLVAVVLLVLIVVALGMRSMNRRESALSSERIKAMAEGAAKKKGSRPAEETFFESFPEGFDAFEEPKKAPPKPAAKAPGAPPRPGSRQGAKQPAQRAGAGAPRGKRGVDEWGADDDYDDDYWSRVRADDGAFGGTIKQRMATPRPVEPEPAAAAPTPIASVTPISAVDPNAATVQGVLPQRPAAQPPVQPVPTPGVVTPIAAALTPGVVTPIAGLSTGPLNTGTPSNGFLSPDTGMVDGLRATPSSQLAEQKTVTFSAPTPDLSSPATGPFTPPGASTGPFSSGPSTGMFERPAAYDQPPTGPFPSRPAYDGGYDTGYTSGNFPTPAAPQPEPIPPAYPEPAGWPAPPAGGTYQPPAAAPPSWGSTSGDVFDDPEPPRPGSGSTWSTGEAAGYQMPAAPPSYNDFSTGAYQTGNLPTPAPGSYEVSAGWATIDDSDSVAGSYGYDQQQGYPGAVPPAPPQNNGGSWPSYDELYGEQTTRSGGGRRGTHRNGPETDQPDYYR</sequence>
<evidence type="ECO:0000313" key="3">
    <source>
        <dbReference type="Proteomes" id="UP000308705"/>
    </source>
</evidence>
<comment type="caution">
    <text evidence="2">The sequence shown here is derived from an EMBL/GenBank/DDBJ whole genome shotgun (WGS) entry which is preliminary data.</text>
</comment>
<feature type="compositionally biased region" description="Low complexity" evidence="1">
    <location>
        <begin position="91"/>
        <end position="108"/>
    </location>
</feature>
<keyword evidence="3" id="KW-1185">Reference proteome</keyword>
<feature type="region of interest" description="Disordered" evidence="1">
    <location>
        <begin position="251"/>
        <end position="507"/>
    </location>
</feature>
<accession>A0A4U3M9B2</accession>
<feature type="region of interest" description="Disordered" evidence="1">
    <location>
        <begin position="44"/>
        <end position="125"/>
    </location>
</feature>
<proteinExistence type="predicted"/>
<dbReference type="AlphaFoldDB" id="A0A4U3M9B2"/>
<feature type="compositionally biased region" description="Low complexity" evidence="1">
    <location>
        <begin position="147"/>
        <end position="160"/>
    </location>
</feature>
<dbReference type="EMBL" id="SZQA01000026">
    <property type="protein sequence ID" value="TKK85585.1"/>
    <property type="molecule type" value="Genomic_DNA"/>
</dbReference>
<organism evidence="2 3">
    <name type="scientific">Herbidospora galbida</name>
    <dbReference type="NCBI Taxonomy" id="2575442"/>
    <lineage>
        <taxon>Bacteria</taxon>
        <taxon>Bacillati</taxon>
        <taxon>Actinomycetota</taxon>
        <taxon>Actinomycetes</taxon>
        <taxon>Streptosporangiales</taxon>
        <taxon>Streptosporangiaceae</taxon>
        <taxon>Herbidospora</taxon>
    </lineage>
</organism>
<name>A0A4U3M9B2_9ACTN</name>
<reference evidence="2 3" key="1">
    <citation type="submission" date="2019-04" db="EMBL/GenBank/DDBJ databases">
        <title>Herbidospora sp. NEAU-GS14.nov., a novel actinomycete isolated from soil.</title>
        <authorList>
            <person name="Han L."/>
        </authorList>
    </citation>
    <scope>NUCLEOTIDE SEQUENCE [LARGE SCALE GENOMIC DNA]</scope>
    <source>
        <strain evidence="2 3">NEAU-GS14</strain>
    </source>
</reference>
<protein>
    <submittedName>
        <fullName evidence="2">Uncharacterized protein</fullName>
    </submittedName>
</protein>